<dbReference type="EMBL" id="WIXE01022719">
    <property type="protein sequence ID" value="KAK5967241.1"/>
    <property type="molecule type" value="Genomic_DNA"/>
</dbReference>
<sequence length="41" mass="4551">MRNLSSSPVFILLSLVNVVVTIRCYSGLKYVVGQDEYQDSG</sequence>
<reference evidence="1 2" key="1">
    <citation type="submission" date="2019-10" db="EMBL/GenBank/DDBJ databases">
        <title>Assembly and Annotation for the nematode Trichostrongylus colubriformis.</title>
        <authorList>
            <person name="Martin J."/>
        </authorList>
    </citation>
    <scope>NUCLEOTIDE SEQUENCE [LARGE SCALE GENOMIC DNA]</scope>
    <source>
        <strain evidence="1">G859</strain>
        <tissue evidence="1">Whole worm</tissue>
    </source>
</reference>
<dbReference type="AlphaFoldDB" id="A0AAN8EUU0"/>
<protein>
    <submittedName>
        <fullName evidence="1">Uncharacterized protein</fullName>
    </submittedName>
</protein>
<keyword evidence="2" id="KW-1185">Reference proteome</keyword>
<evidence type="ECO:0000313" key="1">
    <source>
        <dbReference type="EMBL" id="KAK5967241.1"/>
    </source>
</evidence>
<dbReference type="Proteomes" id="UP001331761">
    <property type="component" value="Unassembled WGS sequence"/>
</dbReference>
<evidence type="ECO:0000313" key="2">
    <source>
        <dbReference type="Proteomes" id="UP001331761"/>
    </source>
</evidence>
<name>A0AAN8EUU0_TRICO</name>
<proteinExistence type="predicted"/>
<gene>
    <name evidence="1" type="ORF">GCK32_022604</name>
</gene>
<feature type="non-terminal residue" evidence="1">
    <location>
        <position position="41"/>
    </location>
</feature>
<comment type="caution">
    <text evidence="1">The sequence shown here is derived from an EMBL/GenBank/DDBJ whole genome shotgun (WGS) entry which is preliminary data.</text>
</comment>
<accession>A0AAN8EUU0</accession>
<organism evidence="1 2">
    <name type="scientific">Trichostrongylus colubriformis</name>
    <name type="common">Black scour worm</name>
    <dbReference type="NCBI Taxonomy" id="6319"/>
    <lineage>
        <taxon>Eukaryota</taxon>
        <taxon>Metazoa</taxon>
        <taxon>Ecdysozoa</taxon>
        <taxon>Nematoda</taxon>
        <taxon>Chromadorea</taxon>
        <taxon>Rhabditida</taxon>
        <taxon>Rhabditina</taxon>
        <taxon>Rhabditomorpha</taxon>
        <taxon>Strongyloidea</taxon>
        <taxon>Trichostrongylidae</taxon>
        <taxon>Trichostrongylus</taxon>
    </lineage>
</organism>